<dbReference type="Proteomes" id="UP001596002">
    <property type="component" value="Unassembled WGS sequence"/>
</dbReference>
<keyword evidence="3" id="KW-0328">Glycosyltransferase</keyword>
<name>A0ABV9PVZ8_9BACL</name>
<dbReference type="EC" id="2.4.-.-" evidence="3"/>
<dbReference type="Pfam" id="PF00534">
    <property type="entry name" value="Glycos_transf_1"/>
    <property type="match status" value="1"/>
</dbReference>
<keyword evidence="4" id="KW-1185">Reference proteome</keyword>
<dbReference type="Pfam" id="PF13439">
    <property type="entry name" value="Glyco_transf_4"/>
    <property type="match status" value="1"/>
</dbReference>
<dbReference type="EMBL" id="JBHSHC010000002">
    <property type="protein sequence ID" value="MFC4765818.1"/>
    <property type="molecule type" value="Genomic_DNA"/>
</dbReference>
<organism evidence="3 4">
    <name type="scientific">Effusibacillus consociatus</name>
    <dbReference type="NCBI Taxonomy" id="1117041"/>
    <lineage>
        <taxon>Bacteria</taxon>
        <taxon>Bacillati</taxon>
        <taxon>Bacillota</taxon>
        <taxon>Bacilli</taxon>
        <taxon>Bacillales</taxon>
        <taxon>Alicyclobacillaceae</taxon>
        <taxon>Effusibacillus</taxon>
    </lineage>
</organism>
<dbReference type="Gene3D" id="3.40.50.2000">
    <property type="entry name" value="Glycogen Phosphorylase B"/>
    <property type="match status" value="2"/>
</dbReference>
<dbReference type="PANTHER" id="PTHR12526:SF638">
    <property type="entry name" value="SPORE COAT PROTEIN SA"/>
    <property type="match status" value="1"/>
</dbReference>
<accession>A0ABV9PVZ8</accession>
<dbReference type="CDD" id="cd03801">
    <property type="entry name" value="GT4_PimA-like"/>
    <property type="match status" value="1"/>
</dbReference>
<evidence type="ECO:0000313" key="4">
    <source>
        <dbReference type="Proteomes" id="UP001596002"/>
    </source>
</evidence>
<comment type="caution">
    <text evidence="3">The sequence shown here is derived from an EMBL/GenBank/DDBJ whole genome shotgun (WGS) entry which is preliminary data.</text>
</comment>
<dbReference type="GO" id="GO:0016757">
    <property type="term" value="F:glycosyltransferase activity"/>
    <property type="evidence" value="ECO:0007669"/>
    <property type="project" value="UniProtKB-KW"/>
</dbReference>
<dbReference type="InterPro" id="IPR028098">
    <property type="entry name" value="Glyco_trans_4-like_N"/>
</dbReference>
<evidence type="ECO:0000259" key="1">
    <source>
        <dbReference type="Pfam" id="PF00534"/>
    </source>
</evidence>
<evidence type="ECO:0000259" key="2">
    <source>
        <dbReference type="Pfam" id="PF13439"/>
    </source>
</evidence>
<sequence>MKILLVTYWYLPHVGGVNTYIEMLKKEFEEHGHQVDVLAHYPDMKNIYLVNTGKIIDKSPVKDIVYDEVYRYYHNNLSHVDPWIRWREIERYTFELMATLFNLDQYDLIHSQDIVSTRALWRVKPNHVPLVATIHGILATEHLNSGQIASKDSFPWKYAEEEEFYGHISSDQTIVSTKWQKEELSSKFRIPKDKLNVIRYGIELSSFLVQMNREPSPPVQKDPNQLVIACPARLVPEKGHQTLIEALSILKEKRDDFVCWLIGDGLLRKELETYCEQKGITHKIIFMGNRTDVPALLNKADIMVLPSLQEMHSFAIMEAAIAGLPIVASNVGGIPEMIEHGKTGLIFEKEHSTQLADRLFEVMSNEKIRNQLGKDAKAWGMKEFTSKAVYERTMAVYNQALQTSTSVSRSTVEAPDLDGQYGLTNSGGIQRYYPESIFKFDVMRQFDPDVWDSVVNSLPLDYSIPDTSFVQTLIKKP</sequence>
<dbReference type="SUPFAM" id="SSF53756">
    <property type="entry name" value="UDP-Glycosyltransferase/glycogen phosphorylase"/>
    <property type="match status" value="1"/>
</dbReference>
<dbReference type="InterPro" id="IPR001296">
    <property type="entry name" value="Glyco_trans_1"/>
</dbReference>
<dbReference type="PANTHER" id="PTHR12526">
    <property type="entry name" value="GLYCOSYLTRANSFERASE"/>
    <property type="match status" value="1"/>
</dbReference>
<keyword evidence="3" id="KW-0808">Transferase</keyword>
<reference evidence="4" key="1">
    <citation type="journal article" date="2019" name="Int. J. Syst. Evol. Microbiol.">
        <title>The Global Catalogue of Microorganisms (GCM) 10K type strain sequencing project: providing services to taxonomists for standard genome sequencing and annotation.</title>
        <authorList>
            <consortium name="The Broad Institute Genomics Platform"/>
            <consortium name="The Broad Institute Genome Sequencing Center for Infectious Disease"/>
            <person name="Wu L."/>
            <person name="Ma J."/>
        </authorList>
    </citation>
    <scope>NUCLEOTIDE SEQUENCE [LARGE SCALE GENOMIC DNA]</scope>
    <source>
        <strain evidence="4">WYCCWR 12678</strain>
    </source>
</reference>
<evidence type="ECO:0000313" key="3">
    <source>
        <dbReference type="EMBL" id="MFC4765818.1"/>
    </source>
</evidence>
<gene>
    <name evidence="3" type="ORF">ACFO8Q_00150</name>
</gene>
<proteinExistence type="predicted"/>
<feature type="domain" description="Glycosyltransferase subfamily 4-like N-terminal" evidence="2">
    <location>
        <begin position="14"/>
        <end position="205"/>
    </location>
</feature>
<protein>
    <submittedName>
        <fullName evidence="3">Glycosyltransferase family 4 protein</fullName>
        <ecNumber evidence="3">2.4.-.-</ecNumber>
    </submittedName>
</protein>
<dbReference type="RefSeq" id="WP_380023366.1">
    <property type="nucleotide sequence ID" value="NZ_JBHSHC010000002.1"/>
</dbReference>
<feature type="domain" description="Glycosyl transferase family 1" evidence="1">
    <location>
        <begin position="219"/>
        <end position="379"/>
    </location>
</feature>